<feature type="transmembrane region" description="Helical" evidence="1">
    <location>
        <begin position="22"/>
        <end position="42"/>
    </location>
</feature>
<gene>
    <name evidence="2" type="ORF">ERS852461_01731</name>
</gene>
<evidence type="ECO:0000256" key="1">
    <source>
        <dbReference type="SAM" id="Phobius"/>
    </source>
</evidence>
<evidence type="ECO:0000313" key="3">
    <source>
        <dbReference type="Proteomes" id="UP000095606"/>
    </source>
</evidence>
<organism evidence="2 3">
    <name type="scientific">Bacteroides faecis</name>
    <dbReference type="NCBI Taxonomy" id="674529"/>
    <lineage>
        <taxon>Bacteria</taxon>
        <taxon>Pseudomonadati</taxon>
        <taxon>Bacteroidota</taxon>
        <taxon>Bacteroidia</taxon>
        <taxon>Bacteroidales</taxon>
        <taxon>Bacteroidaceae</taxon>
        <taxon>Bacteroides</taxon>
    </lineage>
</organism>
<keyword evidence="1" id="KW-0812">Transmembrane</keyword>
<dbReference type="Proteomes" id="UP000095606">
    <property type="component" value="Unassembled WGS sequence"/>
</dbReference>
<evidence type="ECO:0000313" key="2">
    <source>
        <dbReference type="EMBL" id="CUP04265.1"/>
    </source>
</evidence>
<keyword evidence="1" id="KW-1133">Transmembrane helix</keyword>
<sequence length="43" mass="4812">MPVGKLWASSLRDRREGVLSQAVLQSATSTYLIWLGLLNGLFY</sequence>
<proteinExistence type="predicted"/>
<protein>
    <submittedName>
        <fullName evidence="2">Uncharacterized protein</fullName>
    </submittedName>
</protein>
<accession>A0A174K493</accession>
<dbReference type="EMBL" id="CZAE01000006">
    <property type="protein sequence ID" value="CUP04265.1"/>
    <property type="molecule type" value="Genomic_DNA"/>
</dbReference>
<dbReference type="AlphaFoldDB" id="A0A174K493"/>
<keyword evidence="1" id="KW-0472">Membrane</keyword>
<name>A0A174K493_9BACE</name>
<reference evidence="2 3" key="1">
    <citation type="submission" date="2015-09" db="EMBL/GenBank/DDBJ databases">
        <authorList>
            <consortium name="Pathogen Informatics"/>
        </authorList>
    </citation>
    <scope>NUCLEOTIDE SEQUENCE [LARGE SCALE GENOMIC DNA]</scope>
    <source>
        <strain evidence="2 3">2789STDY5834846</strain>
    </source>
</reference>